<dbReference type="EMBL" id="KN818245">
    <property type="protein sequence ID" value="KIL64957.1"/>
    <property type="molecule type" value="Genomic_DNA"/>
</dbReference>
<sequence length="71" mass="7746">MIRDCAPDARFWGPKRGLQCTDNNAMTSASEPNPSATELVVMDLLLSTPGLNDKFSSALTSAICSERVRRM</sequence>
<proteinExistence type="predicted"/>
<dbReference type="InParanoid" id="A0A0C2WTB3"/>
<name>A0A0C2WTB3_AMAMK</name>
<evidence type="ECO:0000313" key="2">
    <source>
        <dbReference type="Proteomes" id="UP000054549"/>
    </source>
</evidence>
<protein>
    <submittedName>
        <fullName evidence="1">Uncharacterized protein</fullName>
    </submittedName>
</protein>
<keyword evidence="2" id="KW-1185">Reference proteome</keyword>
<organism evidence="1 2">
    <name type="scientific">Amanita muscaria (strain Koide BX008)</name>
    <dbReference type="NCBI Taxonomy" id="946122"/>
    <lineage>
        <taxon>Eukaryota</taxon>
        <taxon>Fungi</taxon>
        <taxon>Dikarya</taxon>
        <taxon>Basidiomycota</taxon>
        <taxon>Agaricomycotina</taxon>
        <taxon>Agaricomycetes</taxon>
        <taxon>Agaricomycetidae</taxon>
        <taxon>Agaricales</taxon>
        <taxon>Pluteineae</taxon>
        <taxon>Amanitaceae</taxon>
        <taxon>Amanita</taxon>
    </lineage>
</organism>
<dbReference type="HOGENOM" id="CLU_2739490_0_0_1"/>
<reference evidence="1 2" key="1">
    <citation type="submission" date="2014-04" db="EMBL/GenBank/DDBJ databases">
        <title>Evolutionary Origins and Diversification of the Mycorrhizal Mutualists.</title>
        <authorList>
            <consortium name="DOE Joint Genome Institute"/>
            <consortium name="Mycorrhizal Genomics Consortium"/>
            <person name="Kohler A."/>
            <person name="Kuo A."/>
            <person name="Nagy L.G."/>
            <person name="Floudas D."/>
            <person name="Copeland A."/>
            <person name="Barry K.W."/>
            <person name="Cichocki N."/>
            <person name="Veneault-Fourrey C."/>
            <person name="LaButti K."/>
            <person name="Lindquist E.A."/>
            <person name="Lipzen A."/>
            <person name="Lundell T."/>
            <person name="Morin E."/>
            <person name="Murat C."/>
            <person name="Riley R."/>
            <person name="Ohm R."/>
            <person name="Sun H."/>
            <person name="Tunlid A."/>
            <person name="Henrissat B."/>
            <person name="Grigoriev I.V."/>
            <person name="Hibbett D.S."/>
            <person name="Martin F."/>
        </authorList>
    </citation>
    <scope>NUCLEOTIDE SEQUENCE [LARGE SCALE GENOMIC DNA]</scope>
    <source>
        <strain evidence="1 2">Koide BX008</strain>
    </source>
</reference>
<gene>
    <name evidence="1" type="ORF">M378DRAFT_162523</name>
</gene>
<dbReference type="Proteomes" id="UP000054549">
    <property type="component" value="Unassembled WGS sequence"/>
</dbReference>
<dbReference type="AlphaFoldDB" id="A0A0C2WTB3"/>
<accession>A0A0C2WTB3</accession>
<evidence type="ECO:0000313" key="1">
    <source>
        <dbReference type="EMBL" id="KIL64957.1"/>
    </source>
</evidence>